<protein>
    <submittedName>
        <fullName evidence="2">HOMEOBOX PROTEIN PAX-6/DNA COMPLEX, PAIRED DOMAIN, TRANSCRIPTION, PROTEIN-DNA.5A</fullName>
    </submittedName>
</protein>
<proteinExistence type="predicted"/>
<reference evidence="2" key="1">
    <citation type="journal article" date="2021" name="Proc. Natl. Acad. Sci. U.S.A.">
        <title>A Catalog of Tens of Thousands of Viruses from Human Metagenomes Reveals Hidden Associations with Chronic Diseases.</title>
        <authorList>
            <person name="Tisza M.J."/>
            <person name="Buck C.B."/>
        </authorList>
    </citation>
    <scope>NUCLEOTIDE SEQUENCE</scope>
    <source>
        <strain evidence="2">Ctpvf97</strain>
    </source>
</reference>
<keyword evidence="2" id="KW-0371">Homeobox</keyword>
<sequence length="210" mass="22446">MAEKKLPMGAKEIVASYRTAKNPKAQIGVLADLNGCSKKEIEEVLVQLGAMKPAERKKPNPRKINVDADKARELLAQGLTDEEAAASLGISISKFAEWRREEGLKPNRKAAALQETAEQPAESKEQPASIEVIDGHDLDYVTVGKLYNILTAALAGKMGHAAVKGSALPEHGAADQLHHRRGGWRAYRGAGGGAAVITEKPSPERGWAVA</sequence>
<dbReference type="EMBL" id="BK015944">
    <property type="protein sequence ID" value="DAF86402.1"/>
    <property type="molecule type" value="Genomic_DNA"/>
</dbReference>
<evidence type="ECO:0000313" key="2">
    <source>
        <dbReference type="EMBL" id="DAF86402.1"/>
    </source>
</evidence>
<feature type="region of interest" description="Disordered" evidence="1">
    <location>
        <begin position="108"/>
        <end position="127"/>
    </location>
</feature>
<evidence type="ECO:0000256" key="1">
    <source>
        <dbReference type="SAM" id="MobiDB-lite"/>
    </source>
</evidence>
<dbReference type="GO" id="GO:0003677">
    <property type="term" value="F:DNA binding"/>
    <property type="evidence" value="ECO:0007669"/>
    <property type="project" value="UniProtKB-KW"/>
</dbReference>
<keyword evidence="2" id="KW-0238">DNA-binding</keyword>
<accession>A0A8S5TW01</accession>
<organism evidence="2">
    <name type="scientific">Myoviridae sp. ctpvf97</name>
    <dbReference type="NCBI Taxonomy" id="2825176"/>
    <lineage>
        <taxon>Viruses</taxon>
        <taxon>Duplodnaviria</taxon>
        <taxon>Heunggongvirae</taxon>
        <taxon>Uroviricota</taxon>
        <taxon>Caudoviricetes</taxon>
    </lineage>
</organism>
<name>A0A8S5TW01_9CAUD</name>